<dbReference type="AlphaFoldDB" id="A0A8H4NFS4"/>
<evidence type="ECO:0000256" key="1">
    <source>
        <dbReference type="SAM" id="MobiDB-lite"/>
    </source>
</evidence>
<dbReference type="Proteomes" id="UP000536711">
    <property type="component" value="Unassembled WGS sequence"/>
</dbReference>
<accession>A0A8H4NFS4</accession>
<feature type="region of interest" description="Disordered" evidence="1">
    <location>
        <begin position="115"/>
        <end position="156"/>
    </location>
</feature>
<proteinExistence type="predicted"/>
<name>A0A8H4NFS4_9HYPO</name>
<protein>
    <submittedName>
        <fullName evidence="2">Uncharacterized protein</fullName>
    </submittedName>
</protein>
<keyword evidence="3" id="KW-1185">Reference proteome</keyword>
<evidence type="ECO:0000313" key="3">
    <source>
        <dbReference type="Proteomes" id="UP000536711"/>
    </source>
</evidence>
<reference evidence="2 3" key="1">
    <citation type="submission" date="2020-01" db="EMBL/GenBank/DDBJ databases">
        <title>Identification and distribution of gene clusters putatively required for synthesis of sphingolipid metabolism inhibitors in phylogenetically diverse species of the filamentous fungus Fusarium.</title>
        <authorList>
            <person name="Kim H.-S."/>
            <person name="Busman M."/>
            <person name="Brown D.W."/>
            <person name="Divon H."/>
            <person name="Uhlig S."/>
            <person name="Proctor R.H."/>
        </authorList>
    </citation>
    <scope>NUCLEOTIDE SEQUENCE [LARGE SCALE GENOMIC DNA]</scope>
    <source>
        <strain evidence="2 3">NRRL 13308</strain>
    </source>
</reference>
<gene>
    <name evidence="2" type="ORF">FACUT_6666</name>
</gene>
<sequence length="364" mass="39378">MALASFSNLMAISEGLPRRWHDLPRRHVIIRDLISKSVFTVIKQFRSSSIPGNRNCHAGLLELLQRFQSICSFELLYTGTVFAETKMLCQSLIDQLTGTGEASLQGMISALTSQTYSQPGSENDSEFKDLAQSVSDAPESESAGEPESQQYSGLDSQHRFRSKIQATKQEIDAVVEKLGLYDGDNYIGTLDETFSMNQTFLNNTVEAAQAAKANWDRNMMEVNTAVTYIWIPVAGWISGSSAVSTKQNDPIPLVGAVNLLSMQNGAICDRLRSVGVALQEIQSIFAAIGNNLGQAATLMAAADASVRTSLIANQQAIQAGITKAVKEFQETLTAVQTLVAIESNIQTTGITADINAPSVFSENP</sequence>
<dbReference type="OrthoDB" id="5096009at2759"/>
<comment type="caution">
    <text evidence="2">The sequence shown here is derived from an EMBL/GenBank/DDBJ whole genome shotgun (WGS) entry which is preliminary data.</text>
</comment>
<organism evidence="2 3">
    <name type="scientific">Fusarium acutatum</name>
    <dbReference type="NCBI Taxonomy" id="78861"/>
    <lineage>
        <taxon>Eukaryota</taxon>
        <taxon>Fungi</taxon>
        <taxon>Dikarya</taxon>
        <taxon>Ascomycota</taxon>
        <taxon>Pezizomycotina</taxon>
        <taxon>Sordariomycetes</taxon>
        <taxon>Hypocreomycetidae</taxon>
        <taxon>Hypocreales</taxon>
        <taxon>Nectriaceae</taxon>
        <taxon>Fusarium</taxon>
        <taxon>Fusarium fujikuroi species complex</taxon>
    </lineage>
</organism>
<evidence type="ECO:0000313" key="2">
    <source>
        <dbReference type="EMBL" id="KAF4436094.1"/>
    </source>
</evidence>
<dbReference type="EMBL" id="JAADJF010000157">
    <property type="protein sequence ID" value="KAF4436094.1"/>
    <property type="molecule type" value="Genomic_DNA"/>
</dbReference>